<keyword evidence="6 8" id="KW-0560">Oxidoreductase</keyword>
<dbReference type="NCBIfam" id="TIGR02822">
    <property type="entry name" value="adh_fam_2"/>
    <property type="match status" value="1"/>
</dbReference>
<dbReference type="InterPro" id="IPR011032">
    <property type="entry name" value="GroES-like_sf"/>
</dbReference>
<dbReference type="AlphaFoldDB" id="A0A7W5EXT2"/>
<dbReference type="EC" id="1.1.1.1" evidence="3"/>
<dbReference type="PANTHER" id="PTHR42940:SF8">
    <property type="entry name" value="VACUOLAR PROTEIN SORTING-ASSOCIATED PROTEIN 11"/>
    <property type="match status" value="1"/>
</dbReference>
<feature type="domain" description="Enoyl reductase (ER)" evidence="7">
    <location>
        <begin position="11"/>
        <end position="329"/>
    </location>
</feature>
<evidence type="ECO:0000256" key="4">
    <source>
        <dbReference type="ARBA" id="ARBA00022723"/>
    </source>
</evidence>
<dbReference type="GO" id="GO:0008270">
    <property type="term" value="F:zinc ion binding"/>
    <property type="evidence" value="ECO:0007669"/>
    <property type="project" value="InterPro"/>
</dbReference>
<evidence type="ECO:0000256" key="5">
    <source>
        <dbReference type="ARBA" id="ARBA00022833"/>
    </source>
</evidence>
<protein>
    <recommendedName>
        <fullName evidence="3">alcohol dehydrogenase</fullName>
        <ecNumber evidence="3">1.1.1.1</ecNumber>
    </recommendedName>
</protein>
<dbReference type="SMART" id="SM00829">
    <property type="entry name" value="PKS_ER"/>
    <property type="match status" value="1"/>
</dbReference>
<dbReference type="GO" id="GO:0005737">
    <property type="term" value="C:cytoplasm"/>
    <property type="evidence" value="ECO:0007669"/>
    <property type="project" value="TreeGrafter"/>
</dbReference>
<dbReference type="Proteomes" id="UP000518892">
    <property type="component" value="Unassembled WGS sequence"/>
</dbReference>
<dbReference type="InterPro" id="IPR036291">
    <property type="entry name" value="NAD(P)-bd_dom_sf"/>
</dbReference>
<dbReference type="PROSITE" id="PS00059">
    <property type="entry name" value="ADH_ZINC"/>
    <property type="match status" value="1"/>
</dbReference>
<evidence type="ECO:0000256" key="6">
    <source>
        <dbReference type="ARBA" id="ARBA00023002"/>
    </source>
</evidence>
<comment type="similarity">
    <text evidence="2">Belongs to the zinc-containing alcohol dehydrogenase family.</text>
</comment>
<sequence length="331" mass="35412">MSEMRAMRLHGSNQPLRCESIPIPEPGPGEVRVRVLACGVCRTDLHVVDGELERPKLPLVPGHEIVGEVDARGEGVSELTAGQRVGVPWLGWTCGECPQCRAGRENLCERAAFTGYTRDGGYAEYCVADARYCFPLPAEDAQAAAPLLCAGLIGYRTWRLAGGDTPRRLGIYGFGAAAHILVQLALARGQTVYAFTRPGDREAQAFARRLGAAWAGGSDETPPAPLDAALLFAPVGDLVPAALAQVRPGGMVVSGGIHMSDIPSFPYRLLWEERHLTSVANLTRRDGEEFLALAPTVPIRTETRAYPLADANRALDDLRAGRLSGAAVLVP</sequence>
<proteinExistence type="inferred from homology"/>
<comment type="cofactor">
    <cofactor evidence="1">
        <name>Zn(2+)</name>
        <dbReference type="ChEBI" id="CHEBI:29105"/>
    </cofactor>
</comment>
<comment type="caution">
    <text evidence="8">The sequence shown here is derived from an EMBL/GenBank/DDBJ whole genome shotgun (WGS) entry which is preliminary data.</text>
</comment>
<gene>
    <name evidence="8" type="ORF">FHR97_003539</name>
</gene>
<dbReference type="Pfam" id="PF08240">
    <property type="entry name" value="ADH_N"/>
    <property type="match status" value="1"/>
</dbReference>
<accession>A0A7W5EXT2</accession>
<dbReference type="CDD" id="cd08298">
    <property type="entry name" value="CAD2"/>
    <property type="match status" value="1"/>
</dbReference>
<evidence type="ECO:0000256" key="3">
    <source>
        <dbReference type="ARBA" id="ARBA00013190"/>
    </source>
</evidence>
<dbReference type="Gene3D" id="3.90.180.10">
    <property type="entry name" value="Medium-chain alcohol dehydrogenases, catalytic domain"/>
    <property type="match status" value="1"/>
</dbReference>
<dbReference type="SUPFAM" id="SSF50129">
    <property type="entry name" value="GroES-like"/>
    <property type="match status" value="1"/>
</dbReference>
<keyword evidence="4" id="KW-0479">Metal-binding</keyword>
<keyword evidence="5" id="KW-0862">Zinc</keyword>
<evidence type="ECO:0000259" key="7">
    <source>
        <dbReference type="SMART" id="SM00829"/>
    </source>
</evidence>
<reference evidence="8 9" key="1">
    <citation type="submission" date="2020-08" db="EMBL/GenBank/DDBJ databases">
        <title>Genomic Encyclopedia of Type Strains, Phase III (KMG-III): the genomes of soil and plant-associated and newly described type strains.</title>
        <authorList>
            <person name="Whitman W."/>
        </authorList>
    </citation>
    <scope>NUCLEOTIDE SEQUENCE [LARGE SCALE GENOMIC DNA]</scope>
    <source>
        <strain evidence="8 9">CECT 7744</strain>
    </source>
</reference>
<name>A0A7W5EXT2_9GAMM</name>
<dbReference type="GO" id="GO:0004022">
    <property type="term" value="F:alcohol dehydrogenase (NAD+) activity"/>
    <property type="evidence" value="ECO:0007669"/>
    <property type="project" value="UniProtKB-EC"/>
</dbReference>
<organism evidence="8 9">
    <name type="scientific">Halomonas stenophila</name>
    <dbReference type="NCBI Taxonomy" id="795312"/>
    <lineage>
        <taxon>Bacteria</taxon>
        <taxon>Pseudomonadati</taxon>
        <taxon>Pseudomonadota</taxon>
        <taxon>Gammaproteobacteria</taxon>
        <taxon>Oceanospirillales</taxon>
        <taxon>Halomonadaceae</taxon>
        <taxon>Halomonas</taxon>
    </lineage>
</organism>
<dbReference type="InterPro" id="IPR002328">
    <property type="entry name" value="ADH_Zn_CS"/>
</dbReference>
<evidence type="ECO:0000256" key="1">
    <source>
        <dbReference type="ARBA" id="ARBA00001947"/>
    </source>
</evidence>
<dbReference type="SUPFAM" id="SSF51735">
    <property type="entry name" value="NAD(P)-binding Rossmann-fold domains"/>
    <property type="match status" value="1"/>
</dbReference>
<dbReference type="PANTHER" id="PTHR42940">
    <property type="entry name" value="ALCOHOL DEHYDROGENASE 1-RELATED"/>
    <property type="match status" value="1"/>
</dbReference>
<evidence type="ECO:0000313" key="9">
    <source>
        <dbReference type="Proteomes" id="UP000518892"/>
    </source>
</evidence>
<dbReference type="InterPro" id="IPR020843">
    <property type="entry name" value="ER"/>
</dbReference>
<dbReference type="EMBL" id="JACHXR010000014">
    <property type="protein sequence ID" value="MBB3232666.1"/>
    <property type="molecule type" value="Genomic_DNA"/>
</dbReference>
<dbReference type="InterPro" id="IPR013154">
    <property type="entry name" value="ADH-like_N"/>
</dbReference>
<dbReference type="Gene3D" id="3.40.50.720">
    <property type="entry name" value="NAD(P)-binding Rossmann-like Domain"/>
    <property type="match status" value="1"/>
</dbReference>
<evidence type="ECO:0000313" key="8">
    <source>
        <dbReference type="EMBL" id="MBB3232666.1"/>
    </source>
</evidence>
<dbReference type="RefSeq" id="WP_183385097.1">
    <property type="nucleotide sequence ID" value="NZ_JACHXR010000014.1"/>
</dbReference>
<evidence type="ECO:0000256" key="2">
    <source>
        <dbReference type="ARBA" id="ARBA00008072"/>
    </source>
</evidence>
<keyword evidence="9" id="KW-1185">Reference proteome</keyword>
<dbReference type="InterPro" id="IPR014187">
    <property type="entry name" value="ADH_Zn_typ-2"/>
</dbReference>